<keyword evidence="7" id="KW-0175">Coiled coil</keyword>
<evidence type="ECO:0000256" key="11">
    <source>
        <dbReference type="ARBA" id="ARBA00023306"/>
    </source>
</evidence>
<feature type="domain" description="THAP-type" evidence="14">
    <location>
        <begin position="9"/>
        <end position="88"/>
    </location>
</feature>
<keyword evidence="4 12" id="KW-0863">Zinc-finger</keyword>
<keyword evidence="5" id="KW-0862">Zinc</keyword>
<dbReference type="InterPro" id="IPR026516">
    <property type="entry name" value="THAP1/10"/>
</dbReference>
<name>A0AAE1LFK2_9NEOP</name>
<dbReference type="SMART" id="SM00980">
    <property type="entry name" value="THAP"/>
    <property type="match status" value="1"/>
</dbReference>
<evidence type="ECO:0000256" key="4">
    <source>
        <dbReference type="ARBA" id="ARBA00022771"/>
    </source>
</evidence>
<evidence type="ECO:0000256" key="9">
    <source>
        <dbReference type="ARBA" id="ARBA00023163"/>
    </source>
</evidence>
<evidence type="ECO:0000313" key="16">
    <source>
        <dbReference type="Proteomes" id="UP001219518"/>
    </source>
</evidence>
<keyword evidence="15" id="KW-0436">Ligase</keyword>
<evidence type="ECO:0000313" key="15">
    <source>
        <dbReference type="EMBL" id="KAK3918306.1"/>
    </source>
</evidence>
<dbReference type="AlphaFoldDB" id="A0AAE1LFK2"/>
<organism evidence="15 16">
    <name type="scientific">Frankliniella fusca</name>
    <dbReference type="NCBI Taxonomy" id="407009"/>
    <lineage>
        <taxon>Eukaryota</taxon>
        <taxon>Metazoa</taxon>
        <taxon>Ecdysozoa</taxon>
        <taxon>Arthropoda</taxon>
        <taxon>Hexapoda</taxon>
        <taxon>Insecta</taxon>
        <taxon>Pterygota</taxon>
        <taxon>Neoptera</taxon>
        <taxon>Paraneoptera</taxon>
        <taxon>Thysanoptera</taxon>
        <taxon>Terebrantia</taxon>
        <taxon>Thripoidea</taxon>
        <taxon>Thripidae</taxon>
        <taxon>Frankliniella</taxon>
    </lineage>
</organism>
<keyword evidence="16" id="KW-1185">Reference proteome</keyword>
<evidence type="ECO:0000259" key="14">
    <source>
        <dbReference type="PROSITE" id="PS50950"/>
    </source>
</evidence>
<dbReference type="SMART" id="SM00692">
    <property type="entry name" value="DM3"/>
    <property type="match status" value="1"/>
</dbReference>
<evidence type="ECO:0000256" key="6">
    <source>
        <dbReference type="ARBA" id="ARBA00023015"/>
    </source>
</evidence>
<keyword evidence="8 12" id="KW-0238">DNA-binding</keyword>
<evidence type="ECO:0000256" key="12">
    <source>
        <dbReference type="PROSITE-ProRule" id="PRU00309"/>
    </source>
</evidence>
<dbReference type="Pfam" id="PF05485">
    <property type="entry name" value="THAP"/>
    <property type="match status" value="1"/>
</dbReference>
<dbReference type="PANTHER" id="PTHR46600">
    <property type="entry name" value="THAP DOMAIN-CONTAINING"/>
    <property type="match status" value="1"/>
</dbReference>
<evidence type="ECO:0000256" key="8">
    <source>
        <dbReference type="ARBA" id="ARBA00023125"/>
    </source>
</evidence>
<reference evidence="15" key="1">
    <citation type="submission" date="2021-07" db="EMBL/GenBank/DDBJ databases">
        <authorList>
            <person name="Catto M.A."/>
            <person name="Jacobson A."/>
            <person name="Kennedy G."/>
            <person name="Labadie P."/>
            <person name="Hunt B.G."/>
            <person name="Srinivasan R."/>
        </authorList>
    </citation>
    <scope>NUCLEOTIDE SEQUENCE</scope>
    <source>
        <strain evidence="15">PL_HMW_Pooled</strain>
        <tissue evidence="15">Head</tissue>
    </source>
</reference>
<evidence type="ECO:0000256" key="3">
    <source>
        <dbReference type="ARBA" id="ARBA00022723"/>
    </source>
</evidence>
<dbReference type="PROSITE" id="PS50950">
    <property type="entry name" value="ZF_THAP"/>
    <property type="match status" value="1"/>
</dbReference>
<dbReference type="InterPro" id="IPR038441">
    <property type="entry name" value="THAP_Znf_sf"/>
</dbReference>
<gene>
    <name evidence="15" type="ORF">KUF71_000878</name>
</gene>
<evidence type="ECO:0000256" key="2">
    <source>
        <dbReference type="ARBA" id="ARBA00006177"/>
    </source>
</evidence>
<accession>A0AAE1LFK2</accession>
<comment type="subcellular location">
    <subcellularLocation>
        <location evidence="1">Nucleus</location>
        <location evidence="1">Nucleoplasm</location>
    </subcellularLocation>
</comment>
<sequence>MEKEKQSRQRHNCCVPQCHVVKTEDNHLHYLPKDPTRRKAWAIAIKTGKSITDTMQVCSKHFLPEDYIKTMGKGKRLCLKPTAVPSQNLPIRSITRVIPSPVKRRNLERADRARKRDLWTVTSFTEEGGAGDGDKGKGCDGGDEDTGKSCISIG</sequence>
<feature type="region of interest" description="Disordered" evidence="13">
    <location>
        <begin position="125"/>
        <end position="154"/>
    </location>
</feature>
<evidence type="ECO:0000256" key="7">
    <source>
        <dbReference type="ARBA" id="ARBA00023054"/>
    </source>
</evidence>
<dbReference type="GO" id="GO:0016874">
    <property type="term" value="F:ligase activity"/>
    <property type="evidence" value="ECO:0007669"/>
    <property type="project" value="UniProtKB-KW"/>
</dbReference>
<dbReference type="GO" id="GO:0008270">
    <property type="term" value="F:zinc ion binding"/>
    <property type="evidence" value="ECO:0007669"/>
    <property type="project" value="UniProtKB-KW"/>
</dbReference>
<comment type="caution">
    <text evidence="15">The sequence shown here is derived from an EMBL/GenBank/DDBJ whole genome shotgun (WGS) entry which is preliminary data.</text>
</comment>
<dbReference type="EMBL" id="JAHWGI010000935">
    <property type="protein sequence ID" value="KAK3918306.1"/>
    <property type="molecule type" value="Genomic_DNA"/>
</dbReference>
<dbReference type="SUPFAM" id="SSF57716">
    <property type="entry name" value="Glucocorticoid receptor-like (DNA-binding domain)"/>
    <property type="match status" value="1"/>
</dbReference>
<keyword evidence="10" id="KW-0539">Nucleus</keyword>
<dbReference type="Gene3D" id="6.20.210.20">
    <property type="entry name" value="THAP domain"/>
    <property type="match status" value="1"/>
</dbReference>
<dbReference type="PANTHER" id="PTHR46600:SF1">
    <property type="entry name" value="THAP DOMAIN-CONTAINING PROTEIN 1"/>
    <property type="match status" value="1"/>
</dbReference>
<keyword evidence="3" id="KW-0479">Metal-binding</keyword>
<proteinExistence type="inferred from homology"/>
<evidence type="ECO:0000256" key="5">
    <source>
        <dbReference type="ARBA" id="ARBA00022833"/>
    </source>
</evidence>
<comment type="similarity">
    <text evidence="2">Belongs to the THAP1 family.</text>
</comment>
<dbReference type="GO" id="GO:0005654">
    <property type="term" value="C:nucleoplasm"/>
    <property type="evidence" value="ECO:0007669"/>
    <property type="project" value="UniProtKB-SubCell"/>
</dbReference>
<keyword evidence="11" id="KW-0131">Cell cycle</keyword>
<protein>
    <submittedName>
        <fullName evidence="15">Pyrrolysine--tRNA ligase</fullName>
    </submittedName>
</protein>
<reference evidence="15" key="2">
    <citation type="journal article" date="2023" name="BMC Genomics">
        <title>Pest status, molecular evolution, and epigenetic factors derived from the genome assembly of Frankliniella fusca, a thysanopteran phytovirus vector.</title>
        <authorList>
            <person name="Catto M.A."/>
            <person name="Labadie P.E."/>
            <person name="Jacobson A.L."/>
            <person name="Kennedy G.G."/>
            <person name="Srinivasan R."/>
            <person name="Hunt B.G."/>
        </authorList>
    </citation>
    <scope>NUCLEOTIDE SEQUENCE</scope>
    <source>
        <strain evidence="15">PL_HMW_Pooled</strain>
    </source>
</reference>
<dbReference type="Proteomes" id="UP001219518">
    <property type="component" value="Unassembled WGS sequence"/>
</dbReference>
<dbReference type="InterPro" id="IPR006612">
    <property type="entry name" value="THAP_Znf"/>
</dbReference>
<keyword evidence="9" id="KW-0804">Transcription</keyword>
<dbReference type="GO" id="GO:0043565">
    <property type="term" value="F:sequence-specific DNA binding"/>
    <property type="evidence" value="ECO:0007669"/>
    <property type="project" value="InterPro"/>
</dbReference>
<evidence type="ECO:0000256" key="13">
    <source>
        <dbReference type="SAM" id="MobiDB-lite"/>
    </source>
</evidence>
<evidence type="ECO:0000256" key="10">
    <source>
        <dbReference type="ARBA" id="ARBA00023242"/>
    </source>
</evidence>
<evidence type="ECO:0000256" key="1">
    <source>
        <dbReference type="ARBA" id="ARBA00004642"/>
    </source>
</evidence>
<keyword evidence="6" id="KW-0805">Transcription regulation</keyword>